<dbReference type="Pfam" id="PF07739">
    <property type="entry name" value="TipAS"/>
    <property type="match status" value="1"/>
</dbReference>
<evidence type="ECO:0000256" key="1">
    <source>
        <dbReference type="ARBA" id="ARBA00023125"/>
    </source>
</evidence>
<dbReference type="SUPFAM" id="SSF46955">
    <property type="entry name" value="Putative DNA-binding domain"/>
    <property type="match status" value="1"/>
</dbReference>
<dbReference type="PROSITE" id="PS00552">
    <property type="entry name" value="HTH_MERR_1"/>
    <property type="match status" value="1"/>
</dbReference>
<name>A0A7J5B5X3_9MICO</name>
<comment type="caution">
    <text evidence="3">The sequence shown here is derived from an EMBL/GenBank/DDBJ whole genome shotgun (WGS) entry which is preliminary data.</text>
</comment>
<keyword evidence="4" id="KW-1185">Reference proteome</keyword>
<dbReference type="PROSITE" id="PS50937">
    <property type="entry name" value="HTH_MERR_2"/>
    <property type="match status" value="1"/>
</dbReference>
<dbReference type="CDD" id="cd01106">
    <property type="entry name" value="HTH_TipAL-Mta"/>
    <property type="match status" value="1"/>
</dbReference>
<gene>
    <name evidence="3" type="ORF">F8O03_04345</name>
</gene>
<dbReference type="PRINTS" id="PR00040">
    <property type="entry name" value="HTHMERR"/>
</dbReference>
<dbReference type="PANTHER" id="PTHR30204">
    <property type="entry name" value="REDOX-CYCLING DRUG-SENSING TRANSCRIPTIONAL ACTIVATOR SOXR"/>
    <property type="match status" value="1"/>
</dbReference>
<dbReference type="InterPro" id="IPR036244">
    <property type="entry name" value="TipA-like_antibiotic-bd"/>
</dbReference>
<dbReference type="RefSeq" id="WP_151422759.1">
    <property type="nucleotide sequence ID" value="NZ_WBJX01000001.1"/>
</dbReference>
<protein>
    <submittedName>
        <fullName evidence="3">MerR family transcriptional regulator</fullName>
    </submittedName>
</protein>
<dbReference type="AlphaFoldDB" id="A0A7J5B5X3"/>
<dbReference type="GO" id="GO:0003677">
    <property type="term" value="F:DNA binding"/>
    <property type="evidence" value="ECO:0007669"/>
    <property type="project" value="UniProtKB-KW"/>
</dbReference>
<dbReference type="Gene3D" id="1.10.490.50">
    <property type="entry name" value="Antibiotic binding domain of TipA-like multidrug resistance regulators"/>
    <property type="match status" value="1"/>
</dbReference>
<dbReference type="SMART" id="SM00422">
    <property type="entry name" value="HTH_MERR"/>
    <property type="match status" value="1"/>
</dbReference>
<accession>A0A7J5B5X3</accession>
<dbReference type="Proteomes" id="UP000490386">
    <property type="component" value="Unassembled WGS sequence"/>
</dbReference>
<dbReference type="PANTHER" id="PTHR30204:SF93">
    <property type="entry name" value="HTH MERR-TYPE DOMAIN-CONTAINING PROTEIN"/>
    <property type="match status" value="1"/>
</dbReference>
<dbReference type="EMBL" id="WBJX01000001">
    <property type="protein sequence ID" value="KAB1639566.1"/>
    <property type="molecule type" value="Genomic_DNA"/>
</dbReference>
<dbReference type="InterPro" id="IPR012925">
    <property type="entry name" value="TipAS_dom"/>
</dbReference>
<dbReference type="SUPFAM" id="SSF89082">
    <property type="entry name" value="Antibiotic binding domain of TipA-like multidrug resistance regulators"/>
    <property type="match status" value="1"/>
</dbReference>
<proteinExistence type="predicted"/>
<dbReference type="InterPro" id="IPR009061">
    <property type="entry name" value="DNA-bd_dom_put_sf"/>
</dbReference>
<reference evidence="3 4" key="1">
    <citation type="submission" date="2019-09" db="EMBL/GenBank/DDBJ databases">
        <title>Phylogeny of genus Pseudoclavibacter and closely related genus.</title>
        <authorList>
            <person name="Li Y."/>
        </authorList>
    </citation>
    <scope>NUCLEOTIDE SEQUENCE [LARGE SCALE GENOMIC DNA]</scope>
    <source>
        <strain evidence="3 4">THG-MD12</strain>
    </source>
</reference>
<dbReference type="Gene3D" id="1.10.1660.10">
    <property type="match status" value="1"/>
</dbReference>
<sequence>MEWSIGEVAKRSGVTSRTLRHYESIGLLLPSSTGTNGYRYYDDAALVRLQRILLLRELGVGLAAIADALAGRGDDVAALETHLGWLNDERSRLTTQIGSVRATLAALRGKETLMPEQMFDGFDHTQYKDEVEERWGAKAYADGDTWWRGLGEEGKQGFLEEQTRIQDAFSAAQSAGLGPDSDEAQAATARQFDWVKAGWNGEAPSAEAFAGLGELYVADERFGRNYTRVHATGAEFVRDAMRVYSERNLA</sequence>
<evidence type="ECO:0000313" key="3">
    <source>
        <dbReference type="EMBL" id="KAB1639566.1"/>
    </source>
</evidence>
<feature type="domain" description="HTH merR-type" evidence="2">
    <location>
        <begin position="1"/>
        <end position="71"/>
    </location>
</feature>
<dbReference type="InterPro" id="IPR000551">
    <property type="entry name" value="MerR-type_HTH_dom"/>
</dbReference>
<organism evidence="3 4">
    <name type="scientific">Pseudoclavibacter terrae</name>
    <dbReference type="NCBI Taxonomy" id="1530195"/>
    <lineage>
        <taxon>Bacteria</taxon>
        <taxon>Bacillati</taxon>
        <taxon>Actinomycetota</taxon>
        <taxon>Actinomycetes</taxon>
        <taxon>Micrococcales</taxon>
        <taxon>Microbacteriaceae</taxon>
        <taxon>Pseudoclavibacter</taxon>
    </lineage>
</organism>
<dbReference type="OrthoDB" id="9809391at2"/>
<evidence type="ECO:0000259" key="2">
    <source>
        <dbReference type="PROSITE" id="PS50937"/>
    </source>
</evidence>
<dbReference type="Pfam" id="PF13411">
    <property type="entry name" value="MerR_1"/>
    <property type="match status" value="1"/>
</dbReference>
<keyword evidence="1" id="KW-0238">DNA-binding</keyword>
<dbReference type="InterPro" id="IPR047057">
    <property type="entry name" value="MerR_fam"/>
</dbReference>
<dbReference type="GO" id="GO:0003700">
    <property type="term" value="F:DNA-binding transcription factor activity"/>
    <property type="evidence" value="ECO:0007669"/>
    <property type="project" value="InterPro"/>
</dbReference>
<evidence type="ECO:0000313" key="4">
    <source>
        <dbReference type="Proteomes" id="UP000490386"/>
    </source>
</evidence>